<dbReference type="EC" id="2.4.1.141" evidence="2 7"/>
<keyword evidence="7" id="KW-0808">Transferase</keyword>
<dbReference type="Proteomes" id="UP000033483">
    <property type="component" value="Unassembled WGS sequence"/>
</dbReference>
<evidence type="ECO:0000256" key="5">
    <source>
        <dbReference type="ARBA" id="ARBA00032061"/>
    </source>
</evidence>
<comment type="function">
    <text evidence="4 7">Involved in protein N-glycosylation. Essential for the second step of the dolichol-linked oligosaccharide pathway.</text>
</comment>
<dbReference type="PANTHER" id="PTHR47043">
    <property type="entry name" value="UDP-N-ACETYLGLUCOSAMINE TRANSFERASE SUBUNIT ALG13"/>
    <property type="match status" value="1"/>
</dbReference>
<evidence type="ECO:0000256" key="3">
    <source>
        <dbReference type="ARBA" id="ARBA00017468"/>
    </source>
</evidence>
<evidence type="ECO:0000256" key="7">
    <source>
        <dbReference type="RuleBase" id="RU362128"/>
    </source>
</evidence>
<proteinExistence type="inferred from homology"/>
<reference evidence="9 10" key="1">
    <citation type="submission" date="2015-03" db="EMBL/GenBank/DDBJ databases">
        <authorList>
            <person name="Radwan O."/>
            <person name="Al-Naeli F.A."/>
            <person name="Rendon G.A."/>
            <person name="Fields C."/>
        </authorList>
    </citation>
    <scope>NUCLEOTIDE SEQUENCE [LARGE SCALE GENOMIC DNA]</scope>
    <source>
        <strain evidence="9">CR-DP1</strain>
    </source>
</reference>
<dbReference type="OrthoDB" id="20273at2759"/>
<name>A0A0F4ZKJ5_9PEZI</name>
<dbReference type="GO" id="GO:0006488">
    <property type="term" value="P:dolichol-linked oligosaccharide biosynthetic process"/>
    <property type="evidence" value="ECO:0007669"/>
    <property type="project" value="TreeGrafter"/>
</dbReference>
<comment type="catalytic activity">
    <reaction evidence="6">
        <text>an N-acetyl-alpha-D-glucosaminyl-diphospho-di-trans,poly-cis-dolichol + UDP-N-acetyl-alpha-D-glucosamine = an N,N'-diacetylchitobiosyl-diphospho-di-trans,poly-cis-dolichol + UDP + H(+)</text>
        <dbReference type="Rhea" id="RHEA:23380"/>
        <dbReference type="Rhea" id="RHEA-COMP:19507"/>
        <dbReference type="Rhea" id="RHEA-COMP:19510"/>
        <dbReference type="ChEBI" id="CHEBI:15378"/>
        <dbReference type="ChEBI" id="CHEBI:57269"/>
        <dbReference type="ChEBI" id="CHEBI:57705"/>
        <dbReference type="ChEBI" id="CHEBI:58223"/>
        <dbReference type="ChEBI" id="CHEBI:58427"/>
        <dbReference type="EC" id="2.4.1.141"/>
    </reaction>
</comment>
<dbReference type="Gene3D" id="3.40.50.2000">
    <property type="entry name" value="Glycogen Phosphorylase B"/>
    <property type="match status" value="1"/>
</dbReference>
<keyword evidence="7" id="KW-0256">Endoplasmic reticulum</keyword>
<sequence length="158" mass="17059">MPIPSLPSTFSRPPTTRHCFVTVGATVTFSALLSAIQHEAFLSALILSGFTHLTVQAGRDYDAFCAFAATVDERFLTVECFDLKDSLARDMALCRAEEREGRAMGVVISHAGTGSVLDAMTAQAPLIVVPNEALLDNHQVELAQMVESRKYGVRGTLT</sequence>
<evidence type="ECO:0000256" key="2">
    <source>
        <dbReference type="ARBA" id="ARBA00012614"/>
    </source>
</evidence>
<protein>
    <recommendedName>
        <fullName evidence="3 7">UDP-N-acetylglucosamine transferase subunit ALG13</fullName>
        <ecNumber evidence="2 7">2.4.1.141</ecNumber>
    </recommendedName>
    <alternativeName>
        <fullName evidence="5 7">Asparagine-linked glycosylation protein 13</fullName>
    </alternativeName>
</protein>
<dbReference type="AlphaFoldDB" id="A0A0F4ZKJ5"/>
<accession>A0A0F4ZKJ5</accession>
<dbReference type="SUPFAM" id="SSF53756">
    <property type="entry name" value="UDP-Glycosyltransferase/glycogen phosphorylase"/>
    <property type="match status" value="1"/>
</dbReference>
<dbReference type="Pfam" id="PF04101">
    <property type="entry name" value="Glyco_tran_28_C"/>
    <property type="match status" value="1"/>
</dbReference>
<dbReference type="GO" id="GO:0004577">
    <property type="term" value="F:N-acetylglucosaminyldiphosphodolichol N-acetylglucosaminyltransferase activity"/>
    <property type="evidence" value="ECO:0007669"/>
    <property type="project" value="UniProtKB-EC"/>
</dbReference>
<evidence type="ECO:0000256" key="1">
    <source>
        <dbReference type="ARBA" id="ARBA00011198"/>
    </source>
</evidence>
<evidence type="ECO:0000256" key="4">
    <source>
        <dbReference type="ARBA" id="ARBA00024804"/>
    </source>
</evidence>
<comment type="similarity">
    <text evidence="7">Belongs to the glycosyltransferase 28 family.</text>
</comment>
<organism evidence="9 10">
    <name type="scientific">Thielaviopsis punctulata</name>
    <dbReference type="NCBI Taxonomy" id="72032"/>
    <lineage>
        <taxon>Eukaryota</taxon>
        <taxon>Fungi</taxon>
        <taxon>Dikarya</taxon>
        <taxon>Ascomycota</taxon>
        <taxon>Pezizomycotina</taxon>
        <taxon>Sordariomycetes</taxon>
        <taxon>Hypocreomycetidae</taxon>
        <taxon>Microascales</taxon>
        <taxon>Ceratocystidaceae</taxon>
        <taxon>Thielaviopsis</taxon>
    </lineage>
</organism>
<dbReference type="GO" id="GO:0043541">
    <property type="term" value="C:UDP-N-acetylglucosamine transferase complex"/>
    <property type="evidence" value="ECO:0007669"/>
    <property type="project" value="TreeGrafter"/>
</dbReference>
<evidence type="ECO:0000259" key="8">
    <source>
        <dbReference type="Pfam" id="PF04101"/>
    </source>
</evidence>
<keyword evidence="7" id="KW-0328">Glycosyltransferase</keyword>
<keyword evidence="10" id="KW-1185">Reference proteome</keyword>
<evidence type="ECO:0000256" key="6">
    <source>
        <dbReference type="ARBA" id="ARBA00048184"/>
    </source>
</evidence>
<gene>
    <name evidence="7" type="primary">ALG13</name>
    <name evidence="9" type="ORF">TD95_004206</name>
</gene>
<comment type="subcellular location">
    <subcellularLocation>
        <location evidence="7">Endoplasmic reticulum</location>
    </subcellularLocation>
</comment>
<dbReference type="InterPro" id="IPR007235">
    <property type="entry name" value="Glyco_trans_28_C"/>
</dbReference>
<dbReference type="EMBL" id="LAEV01000335">
    <property type="protein sequence ID" value="KKA30646.1"/>
    <property type="molecule type" value="Genomic_DNA"/>
</dbReference>
<comment type="subunit">
    <text evidence="1 7">Heterodimer with ALG14 to form a functional enzyme.</text>
</comment>
<dbReference type="PANTHER" id="PTHR47043:SF1">
    <property type="entry name" value="UDP-N-ACETYLGLUCOSAMINE TRANSFERASE SUBUNIT ALG13"/>
    <property type="match status" value="1"/>
</dbReference>
<feature type="domain" description="Glycosyl transferase family 28 C-terminal" evidence="8">
    <location>
        <begin position="19"/>
        <end position="149"/>
    </location>
</feature>
<evidence type="ECO:0000313" key="10">
    <source>
        <dbReference type="Proteomes" id="UP000033483"/>
    </source>
</evidence>
<comment type="caution">
    <text evidence="9">The sequence shown here is derived from an EMBL/GenBank/DDBJ whole genome shotgun (WGS) entry which is preliminary data.</text>
</comment>
<dbReference type="InterPro" id="IPR052474">
    <property type="entry name" value="UDP-GlcNAc_transferase"/>
</dbReference>
<evidence type="ECO:0000313" key="9">
    <source>
        <dbReference type="EMBL" id="KKA30646.1"/>
    </source>
</evidence>